<organism evidence="3 4">
    <name type="scientific">Acidithiobacillus thiooxidans</name>
    <name type="common">Thiobacillus thiooxidans</name>
    <dbReference type="NCBI Taxonomy" id="930"/>
    <lineage>
        <taxon>Bacteria</taxon>
        <taxon>Pseudomonadati</taxon>
        <taxon>Pseudomonadota</taxon>
        <taxon>Acidithiobacillia</taxon>
        <taxon>Acidithiobacillales</taxon>
        <taxon>Acidithiobacillaceae</taxon>
        <taxon>Acidithiobacillus</taxon>
    </lineage>
</organism>
<dbReference type="Proteomes" id="UP000094893">
    <property type="component" value="Unassembled WGS sequence"/>
</dbReference>
<dbReference type="PANTHER" id="PTHR30619:SF1">
    <property type="entry name" value="RECOMBINATION PROTEIN 2"/>
    <property type="match status" value="1"/>
</dbReference>
<evidence type="ECO:0000256" key="1">
    <source>
        <dbReference type="SAM" id="MobiDB-lite"/>
    </source>
</evidence>
<dbReference type="Gene3D" id="3.60.15.10">
    <property type="entry name" value="Ribonuclease Z/Hydroxyacylglutathione hydrolase-like"/>
    <property type="match status" value="1"/>
</dbReference>
<comment type="caution">
    <text evidence="3">The sequence shown here is derived from an EMBL/GenBank/DDBJ whole genome shotgun (WGS) entry which is preliminary data.</text>
</comment>
<evidence type="ECO:0008006" key="6">
    <source>
        <dbReference type="Google" id="ProtNLM"/>
    </source>
</evidence>
<dbReference type="AlphaFoldDB" id="A0A1C2IFS1"/>
<reference evidence="3 4" key="1">
    <citation type="journal article" date="2016" name="Int. J. Mol. Sci.">
        <title>Comparative genomics of the extreme acidophile Acidithiobacillus thiooxidans reveals intraspecific divergence and niche adaptation.</title>
        <authorList>
            <person name="Zhang X."/>
            <person name="Feng X."/>
            <person name="Tao J."/>
            <person name="Ma L."/>
            <person name="Xiao Y."/>
            <person name="Liang Y."/>
            <person name="Liu X."/>
            <person name="Yin H."/>
        </authorList>
    </citation>
    <scope>NUCLEOTIDE SEQUENCE [LARGE SCALE GENOMIC DNA]</scope>
    <source>
        <strain evidence="3 4">A02</strain>
        <strain evidence="2">DXS-W</strain>
    </source>
</reference>
<keyword evidence="5" id="KW-1185">Reference proteome</keyword>
<protein>
    <recommendedName>
        <fullName evidence="6">Metallo-beta-lactamase domain-containing protein</fullName>
    </recommendedName>
</protein>
<evidence type="ECO:0000313" key="5">
    <source>
        <dbReference type="Proteomes" id="UP000095008"/>
    </source>
</evidence>
<dbReference type="EMBL" id="LWRY01000038">
    <property type="protein sequence ID" value="OCX74464.1"/>
    <property type="molecule type" value="Genomic_DNA"/>
</dbReference>
<sequence length="368" mass="40891">MEYEIDFLPVGDGEKSGDAICLRYSYDGGESWHVGVIDGGTQTSGENLCNHIREHYKTNNVDFLICTHPDKDHASGLSVVLDTMTVKKVLIHCPWDYVDHIFDAVNDGRITKQSLRQRLIDGHPYAYSIYEKALAKGIPIYHPFSDNNDHEIPALSIVGPSGSYYLSQLVNFRSITDITEDKEHEFGLLKALLEASKKALNWISESWDDEKLVDPADDATSSENSSSVIAFFDFEGRRVIFTADAGVQALDEAATNIERLGHPLQSFSFVQVPHHGSKRNIGPTVLNRLVGTPKLFGSDMHFSAFVSAAKEGAPKHPNKRVTNAFRRRGGKVIATQGSTKYHFTSGTPDRGWSTAEPLPFYDEVEDDD</sequence>
<dbReference type="EMBL" id="LWSA01000057">
    <property type="protein sequence ID" value="OCX74824.1"/>
    <property type="molecule type" value="Genomic_DNA"/>
</dbReference>
<dbReference type="SUPFAM" id="SSF56281">
    <property type="entry name" value="Metallo-hydrolase/oxidoreductase"/>
    <property type="match status" value="1"/>
</dbReference>
<dbReference type="Proteomes" id="UP000095008">
    <property type="component" value="Unassembled WGS sequence"/>
</dbReference>
<name>A0A1C2IFS1_ACITH</name>
<dbReference type="InterPro" id="IPR036866">
    <property type="entry name" value="RibonucZ/Hydroxyglut_hydro"/>
</dbReference>
<dbReference type="InterPro" id="IPR052159">
    <property type="entry name" value="Competence_DNA_uptake"/>
</dbReference>
<dbReference type="RefSeq" id="WP_024894908.1">
    <property type="nucleotide sequence ID" value="NZ_DAIAWO010000088.1"/>
</dbReference>
<dbReference type="GeneID" id="60696902"/>
<feature type="region of interest" description="Disordered" evidence="1">
    <location>
        <begin position="345"/>
        <end position="368"/>
    </location>
</feature>
<dbReference type="OrthoDB" id="418728at2"/>
<dbReference type="PANTHER" id="PTHR30619">
    <property type="entry name" value="DNA INTERNALIZATION/COMPETENCE PROTEIN COMEC/REC2"/>
    <property type="match status" value="1"/>
</dbReference>
<evidence type="ECO:0000313" key="4">
    <source>
        <dbReference type="Proteomes" id="UP000094893"/>
    </source>
</evidence>
<proteinExistence type="predicted"/>
<evidence type="ECO:0000313" key="3">
    <source>
        <dbReference type="EMBL" id="OCX74824.1"/>
    </source>
</evidence>
<accession>A0A1C2IFS1</accession>
<evidence type="ECO:0000313" key="2">
    <source>
        <dbReference type="EMBL" id="OCX74464.1"/>
    </source>
</evidence>
<gene>
    <name evidence="2" type="ORF">A6M23_06180</name>
    <name evidence="3" type="ORF">A6P07_04900</name>
</gene>